<proteinExistence type="inferred from homology"/>
<evidence type="ECO:0000313" key="5">
    <source>
        <dbReference type="Proteomes" id="UP001177023"/>
    </source>
</evidence>
<dbReference type="InterPro" id="IPR000718">
    <property type="entry name" value="Peptidase_M13"/>
</dbReference>
<gene>
    <name evidence="4" type="ORF">MSPICULIGERA_LOCUS1093</name>
</gene>
<sequence length="452" mass="52594">MVRLLLWALLTTVLATVEGGPTVCHTEECLETADYLMRAMDTSADPCIDFRQFVCGIKINRTLEADQLDARAEAFAREFTRLLENQHREPWLEAAANYHTACLGFSIPPAALRAHLSGVWKSWGDASTPLEELLGRAAADHSVFAGFHVLRLGMETDIVEVKPAPAYIHSSELYYRRADEGYEEQDVIYVFQASQRFEKYRQSLPDEFTTDFSYFFSLESALYKLGEPFVISMEPRMPFNYTLEEFGDKFSHARFNMSRYLRVLFPESDFEKTMIQIDNSHFLIHVIRELPEYPIEVIKDYLLYRYVEQLQDYVSIHADTNNSTPAREKRCMQATWNEFWPLKLRTDQRIVDGIIPKLWYDVEATLLQVLRDKVTTSMMLPDEERAVIMRKLDNLKVYDIYPREFLQPHHAMIDKIYHRHVAANFTSDNPMGNIGKLMTVKAKAQFDPVYKL</sequence>
<protein>
    <recommendedName>
        <fullName evidence="3">Peptidase M13 N-terminal domain-containing protein</fullName>
    </recommendedName>
</protein>
<dbReference type="GO" id="GO:0016485">
    <property type="term" value="P:protein processing"/>
    <property type="evidence" value="ECO:0007669"/>
    <property type="project" value="TreeGrafter"/>
</dbReference>
<evidence type="ECO:0000256" key="2">
    <source>
        <dbReference type="SAM" id="SignalP"/>
    </source>
</evidence>
<comment type="similarity">
    <text evidence="1">Belongs to the peptidase M13 family.</text>
</comment>
<keyword evidence="2" id="KW-0732">Signal</keyword>
<dbReference type="Gene3D" id="1.10.1380.10">
    <property type="entry name" value="Neutral endopeptidase , domain2"/>
    <property type="match status" value="1"/>
</dbReference>
<evidence type="ECO:0000259" key="3">
    <source>
        <dbReference type="Pfam" id="PF05649"/>
    </source>
</evidence>
<dbReference type="InterPro" id="IPR008753">
    <property type="entry name" value="Peptidase_M13_N"/>
</dbReference>
<dbReference type="AlphaFoldDB" id="A0AA36C4S9"/>
<dbReference type="PROSITE" id="PS51885">
    <property type="entry name" value="NEPRILYSIN"/>
    <property type="match status" value="1"/>
</dbReference>
<dbReference type="InterPro" id="IPR024079">
    <property type="entry name" value="MetalloPept_cat_dom_sf"/>
</dbReference>
<dbReference type="EMBL" id="CATQJA010000277">
    <property type="protein sequence ID" value="CAJ0558838.1"/>
    <property type="molecule type" value="Genomic_DNA"/>
</dbReference>
<comment type="caution">
    <text evidence="4">The sequence shown here is derived from an EMBL/GenBank/DDBJ whole genome shotgun (WGS) entry which is preliminary data.</text>
</comment>
<reference evidence="4" key="1">
    <citation type="submission" date="2023-06" db="EMBL/GenBank/DDBJ databases">
        <authorList>
            <person name="Delattre M."/>
        </authorList>
    </citation>
    <scope>NUCLEOTIDE SEQUENCE</scope>
    <source>
        <strain evidence="4">AF72</strain>
    </source>
</reference>
<dbReference type="PANTHER" id="PTHR11733:SF133">
    <property type="entry name" value="PHOSPHATE-REGULATING NEUTRAL ENDOPEPTIDASE PHEX"/>
    <property type="match status" value="1"/>
</dbReference>
<dbReference type="Gene3D" id="3.40.390.10">
    <property type="entry name" value="Collagenase (Catalytic Domain)"/>
    <property type="match status" value="1"/>
</dbReference>
<dbReference type="Pfam" id="PF05649">
    <property type="entry name" value="Peptidase_M13_N"/>
    <property type="match status" value="1"/>
</dbReference>
<dbReference type="GO" id="GO:0005886">
    <property type="term" value="C:plasma membrane"/>
    <property type="evidence" value="ECO:0007669"/>
    <property type="project" value="TreeGrafter"/>
</dbReference>
<accession>A0AA36C4S9</accession>
<evidence type="ECO:0000313" key="4">
    <source>
        <dbReference type="EMBL" id="CAJ0558838.1"/>
    </source>
</evidence>
<feature type="non-terminal residue" evidence="4">
    <location>
        <position position="452"/>
    </location>
</feature>
<dbReference type="Proteomes" id="UP001177023">
    <property type="component" value="Unassembled WGS sequence"/>
</dbReference>
<dbReference type="PANTHER" id="PTHR11733">
    <property type="entry name" value="ZINC METALLOPROTEASE FAMILY M13 NEPRILYSIN-RELATED"/>
    <property type="match status" value="1"/>
</dbReference>
<feature type="domain" description="Peptidase M13 N-terminal" evidence="3">
    <location>
        <begin position="46"/>
        <end position="402"/>
    </location>
</feature>
<dbReference type="SUPFAM" id="SSF55486">
    <property type="entry name" value="Metalloproteases ('zincins'), catalytic domain"/>
    <property type="match status" value="1"/>
</dbReference>
<keyword evidence="5" id="KW-1185">Reference proteome</keyword>
<feature type="signal peptide" evidence="2">
    <location>
        <begin position="1"/>
        <end position="19"/>
    </location>
</feature>
<dbReference type="GO" id="GO:0004222">
    <property type="term" value="F:metalloendopeptidase activity"/>
    <property type="evidence" value="ECO:0007669"/>
    <property type="project" value="InterPro"/>
</dbReference>
<organism evidence="4 5">
    <name type="scientific">Mesorhabditis spiculigera</name>
    <dbReference type="NCBI Taxonomy" id="96644"/>
    <lineage>
        <taxon>Eukaryota</taxon>
        <taxon>Metazoa</taxon>
        <taxon>Ecdysozoa</taxon>
        <taxon>Nematoda</taxon>
        <taxon>Chromadorea</taxon>
        <taxon>Rhabditida</taxon>
        <taxon>Rhabditina</taxon>
        <taxon>Rhabditomorpha</taxon>
        <taxon>Rhabditoidea</taxon>
        <taxon>Rhabditidae</taxon>
        <taxon>Mesorhabditinae</taxon>
        <taxon>Mesorhabditis</taxon>
    </lineage>
</organism>
<evidence type="ECO:0000256" key="1">
    <source>
        <dbReference type="ARBA" id="ARBA00007357"/>
    </source>
</evidence>
<feature type="chain" id="PRO_5041336938" description="Peptidase M13 N-terminal domain-containing protein" evidence="2">
    <location>
        <begin position="20"/>
        <end position="452"/>
    </location>
</feature>
<dbReference type="InterPro" id="IPR042089">
    <property type="entry name" value="Peptidase_M13_dom_2"/>
</dbReference>
<name>A0AA36C4S9_9BILA</name>